<sequence length="779" mass="87180">MFLQHMISLLLLMRSSPIVLTDRCEGSYRCLANDLLAKNMKIAPQDTCSVLVTVASMEYETLSFDTKEQQMSCRVKVNMRWSDFSLMWTEETSNAEAIMLPVDKIWTPGLALDNAIDATSKPYTDDVVVTTFGSVSHAVILLIAVSCDIKLFTYPFVSGQCLVAINGWKNGDCGIVLFYPRTVTTSGGTLSGEWMTENVEIAKEDDMENRKYLLVTLSINPFSAVVTLILPSALIMLADLVSFSLPIQGGERNNLKVTLMLSLTMFILILNDRLPSGGECTPLLHYHFCFCLVNLVLSMVTSLVLTHLLTSDSFMASTCLKRIRRQNAQLDQNEGAEMILQYLSFSLLLFCFFPQVLANGNSTDTFCDRRCMANVMVKKELFSGPLNDNCTILVNITSIQYETMSFNTKEMQMTSRIKVNLEWKDPDLGWMQEKARYPTIILPVDKIWTPRLVLDNAIDTTVEPYTHDVQVRRDGVVDHALILFTTVSCEINLFTYPFVSGSCPVAINGWTEKGCSLKLDISDDVTLVGGDRGEWKTTGVKKIVDPSHRVYLEVFLSINPFGAFVTLILPSVLIMLTDLGSFSVPFEGGERNTFKVTLVLSFTMFLLILNDHLPNGGNCSPVLYYHFTFCLTCLVLSILISMVLTRLSVDDSILICRRSVKVHPSDQNTKTQSNNLDQEKDTGVTTPKTGDVASEIATLQETVNILGRIDERADHVEKKLAFANRVDKFVFGFFISIYILYAITVIAITQTDICKVNNLDFWDMSSNADNSFDYSYTNA</sequence>
<dbReference type="Proteomes" id="UP000000437">
    <property type="component" value="Chromosome 3"/>
</dbReference>
<reference evidence="2" key="1">
    <citation type="submission" date="2025-08" db="UniProtKB">
        <authorList>
            <consortium name="RefSeq"/>
        </authorList>
    </citation>
    <scope>IDENTIFICATION</scope>
    <source>
        <strain evidence="2">Tuebingen</strain>
        <tissue evidence="2">Fibroblasts and whole tissue</tissue>
    </source>
</reference>
<gene>
    <name evidence="2" type="primary">LOC141381306</name>
</gene>
<evidence type="ECO:0000313" key="2">
    <source>
        <dbReference type="RefSeq" id="XP_073801178.1"/>
    </source>
</evidence>
<keyword evidence="1" id="KW-1185">Reference proteome</keyword>
<proteinExistence type="predicted"/>
<protein>
    <submittedName>
        <fullName evidence="2">Uncharacterized protein isoform X1</fullName>
    </submittedName>
</protein>
<evidence type="ECO:0000313" key="1">
    <source>
        <dbReference type="Proteomes" id="UP000000437"/>
    </source>
</evidence>
<dbReference type="RefSeq" id="XP_073801178.1">
    <property type="nucleotide sequence ID" value="XM_073945077.1"/>
</dbReference>
<accession>A0AC58J3W2</accession>
<organism evidence="1 2">
    <name type="scientific">Danio rerio</name>
    <name type="common">Zebrafish</name>
    <name type="synonym">Brachydanio rerio</name>
    <dbReference type="NCBI Taxonomy" id="7955"/>
    <lineage>
        <taxon>Eukaryota</taxon>
        <taxon>Metazoa</taxon>
        <taxon>Chordata</taxon>
        <taxon>Craniata</taxon>
        <taxon>Vertebrata</taxon>
        <taxon>Euteleostomi</taxon>
        <taxon>Actinopterygii</taxon>
        <taxon>Neopterygii</taxon>
        <taxon>Teleostei</taxon>
        <taxon>Ostariophysi</taxon>
        <taxon>Cypriniformes</taxon>
        <taxon>Danionidae</taxon>
        <taxon>Danioninae</taxon>
        <taxon>Danio</taxon>
    </lineage>
</organism>
<name>A0AC58J3W2_DANRE</name>